<dbReference type="AlphaFoldDB" id="A0A8S1Q7E9"/>
<protein>
    <submittedName>
        <fullName evidence="1">Uncharacterized protein</fullName>
    </submittedName>
</protein>
<organism evidence="1 2">
    <name type="scientific">Paramecium primaurelia</name>
    <dbReference type="NCBI Taxonomy" id="5886"/>
    <lineage>
        <taxon>Eukaryota</taxon>
        <taxon>Sar</taxon>
        <taxon>Alveolata</taxon>
        <taxon>Ciliophora</taxon>
        <taxon>Intramacronucleata</taxon>
        <taxon>Oligohymenophorea</taxon>
        <taxon>Peniculida</taxon>
        <taxon>Parameciidae</taxon>
        <taxon>Paramecium</taxon>
    </lineage>
</organism>
<keyword evidence="2" id="KW-1185">Reference proteome</keyword>
<name>A0A8S1Q7E9_PARPR</name>
<evidence type="ECO:0000313" key="2">
    <source>
        <dbReference type="Proteomes" id="UP000688137"/>
    </source>
</evidence>
<accession>A0A8S1Q7E9</accession>
<dbReference type="OMA" id="EYCCILR"/>
<dbReference type="EMBL" id="CAJJDM010000151">
    <property type="protein sequence ID" value="CAD8111439.1"/>
    <property type="molecule type" value="Genomic_DNA"/>
</dbReference>
<dbReference type="Proteomes" id="UP000688137">
    <property type="component" value="Unassembled WGS sequence"/>
</dbReference>
<reference evidence="1" key="1">
    <citation type="submission" date="2021-01" db="EMBL/GenBank/DDBJ databases">
        <authorList>
            <consortium name="Genoscope - CEA"/>
            <person name="William W."/>
        </authorList>
    </citation>
    <scope>NUCLEOTIDE SEQUENCE</scope>
</reference>
<evidence type="ECO:0000313" key="1">
    <source>
        <dbReference type="EMBL" id="CAD8111439.1"/>
    </source>
</evidence>
<proteinExistence type="predicted"/>
<gene>
    <name evidence="1" type="ORF">PPRIM_AZ9-3.1.T1470116</name>
</gene>
<sequence>MKINIILNLIKLKKERRQIQKILDSIHPEEQNFACNKQEEILYYNIYILTILPILRILEIVKHALIEKFITKIPAFHPFTKQQVEEESLHIFNDFLDSLSQKGQMNVNKYIHNMIKKQITYKEVLKLATTAKTHLMQPNDFQRQSSIQLKHINGNVKVKSKMSDFYENTADDHLQRNLTENKTFDFLYIFIGDIHYHKLLEDPDYLYNQIQHMNPDYWKTKYTPLMHKISECIDEDLEVYIKQDDKNQNKQEQQQQKQEYCCILRAICQYAVDLLKSINVATLYYYSVNYSFQKFVNRLNGNEDLQRILYLTQNHYKERNYKQHIKDYLRGHSNFIREIRNKSLVDKGERELIKIILNF</sequence>
<comment type="caution">
    <text evidence="1">The sequence shown here is derived from an EMBL/GenBank/DDBJ whole genome shotgun (WGS) entry which is preliminary data.</text>
</comment>